<gene>
    <name evidence="3" type="ORF">TM448B01247_0014</name>
</gene>
<dbReference type="InterPro" id="IPR059180">
    <property type="entry name" value="3D_YorM"/>
</dbReference>
<evidence type="ECO:0000256" key="1">
    <source>
        <dbReference type="SAM" id="Coils"/>
    </source>
</evidence>
<reference evidence="3" key="1">
    <citation type="submission" date="2020-03" db="EMBL/GenBank/DDBJ databases">
        <title>The deep terrestrial virosphere.</title>
        <authorList>
            <person name="Holmfeldt K."/>
            <person name="Nilsson E."/>
            <person name="Simone D."/>
            <person name="Lopez-Fernandez M."/>
            <person name="Wu X."/>
            <person name="de Brujin I."/>
            <person name="Lundin D."/>
            <person name="Andersson A."/>
            <person name="Bertilsson S."/>
            <person name="Dopson M."/>
        </authorList>
    </citation>
    <scope>NUCLEOTIDE SEQUENCE</scope>
    <source>
        <strain evidence="3">TM448B01247</strain>
    </source>
</reference>
<accession>A0A6M3XPH0</accession>
<keyword evidence="2" id="KW-1133">Transmembrane helix</keyword>
<dbReference type="EMBL" id="MT144721">
    <property type="protein sequence ID" value="QJH98195.1"/>
    <property type="molecule type" value="Genomic_DNA"/>
</dbReference>
<keyword evidence="2" id="KW-0812">Transmembrane</keyword>
<dbReference type="AlphaFoldDB" id="A0A6M3XPH0"/>
<proteinExistence type="predicted"/>
<protein>
    <recommendedName>
        <fullName evidence="4">3D domain-containing protein</fullName>
    </recommendedName>
</protein>
<name>A0A6M3XPH0_9ZZZZ</name>
<sequence>MKKHEKFMLLIAAIAYTILIITLKNGLENKENKKQLEQQIEYLHKTQTNMQDEIKLLESRILLLNEKTAILDEIKAYEINIAKLDYSIVNENYSGIYKVTAYNNDTCGKTPEHKAYGITASGKPTQEWLTIAAGLELPFGAKVYIPEFMDKPNNGIFEVQDRGDKWITEGEIDVYMESYEDCIKHGIKYLQCYVLQ</sequence>
<evidence type="ECO:0000256" key="2">
    <source>
        <dbReference type="SAM" id="Phobius"/>
    </source>
</evidence>
<dbReference type="CDD" id="cd14667">
    <property type="entry name" value="3D_containing_proteins"/>
    <property type="match status" value="1"/>
</dbReference>
<evidence type="ECO:0000313" key="3">
    <source>
        <dbReference type="EMBL" id="QJH98195.1"/>
    </source>
</evidence>
<keyword evidence="2" id="KW-0472">Membrane</keyword>
<feature type="coiled-coil region" evidence="1">
    <location>
        <begin position="33"/>
        <end position="67"/>
    </location>
</feature>
<evidence type="ECO:0008006" key="4">
    <source>
        <dbReference type="Google" id="ProtNLM"/>
    </source>
</evidence>
<keyword evidence="1" id="KW-0175">Coiled coil</keyword>
<feature type="transmembrane region" description="Helical" evidence="2">
    <location>
        <begin position="7"/>
        <end position="27"/>
    </location>
</feature>
<organism evidence="3">
    <name type="scientific">viral metagenome</name>
    <dbReference type="NCBI Taxonomy" id="1070528"/>
    <lineage>
        <taxon>unclassified sequences</taxon>
        <taxon>metagenomes</taxon>
        <taxon>organismal metagenomes</taxon>
    </lineage>
</organism>